<comment type="caution">
    <text evidence="1">The sequence shown here is derived from an EMBL/GenBank/DDBJ whole genome shotgun (WGS) entry which is preliminary data.</text>
</comment>
<organism evidence="1 2">
    <name type="scientific">Cinnamomum micranthum f. kanehirae</name>
    <dbReference type="NCBI Taxonomy" id="337451"/>
    <lineage>
        <taxon>Eukaryota</taxon>
        <taxon>Viridiplantae</taxon>
        <taxon>Streptophyta</taxon>
        <taxon>Embryophyta</taxon>
        <taxon>Tracheophyta</taxon>
        <taxon>Spermatophyta</taxon>
        <taxon>Magnoliopsida</taxon>
        <taxon>Magnoliidae</taxon>
        <taxon>Laurales</taxon>
        <taxon>Lauraceae</taxon>
        <taxon>Cinnamomum</taxon>
    </lineage>
</organism>
<sequence>MKLPSNCTVATFQVPTHFHGTWLLHLMNRSLSFLSCLCCGICQTKNFAASFIAAQVKPFYFQAIAPLLPSSFQPIAQHLLKERDFPRNFSVASISRIKISLFFHLNLLCVICQTKLLAIGYCYWNNGSCNIDGGRGSFKCHFSAFAGYIRPSFPRKSRPSFRCGKGGKKAQINPLEN</sequence>
<keyword evidence="2" id="KW-1185">Reference proteome</keyword>
<evidence type="ECO:0000313" key="1">
    <source>
        <dbReference type="EMBL" id="RWR79766.1"/>
    </source>
</evidence>
<name>A0A443NMQ6_9MAGN</name>
<dbReference type="EMBL" id="QPKB01000003">
    <property type="protein sequence ID" value="RWR79766.1"/>
    <property type="molecule type" value="Genomic_DNA"/>
</dbReference>
<proteinExistence type="predicted"/>
<reference evidence="1 2" key="1">
    <citation type="journal article" date="2019" name="Nat. Plants">
        <title>Stout camphor tree genome fills gaps in understanding of flowering plant genome evolution.</title>
        <authorList>
            <person name="Chaw S.M."/>
            <person name="Liu Y.C."/>
            <person name="Wu Y.W."/>
            <person name="Wang H.Y."/>
            <person name="Lin C.I."/>
            <person name="Wu C.S."/>
            <person name="Ke H.M."/>
            <person name="Chang L.Y."/>
            <person name="Hsu C.Y."/>
            <person name="Yang H.T."/>
            <person name="Sudianto E."/>
            <person name="Hsu M.H."/>
            <person name="Wu K.P."/>
            <person name="Wang L.N."/>
            <person name="Leebens-Mack J.H."/>
            <person name="Tsai I.J."/>
        </authorList>
    </citation>
    <scope>NUCLEOTIDE SEQUENCE [LARGE SCALE GENOMIC DNA]</scope>
    <source>
        <strain evidence="2">cv. Chaw 1501</strain>
        <tissue evidence="1">Young leaves</tissue>
    </source>
</reference>
<protein>
    <submittedName>
        <fullName evidence="1">Uncharacterized protein</fullName>
    </submittedName>
</protein>
<dbReference type="OrthoDB" id="10587955at2759"/>
<gene>
    <name evidence="1" type="ORF">CKAN_00836300</name>
</gene>
<accession>A0A443NMQ6</accession>
<evidence type="ECO:0000313" key="2">
    <source>
        <dbReference type="Proteomes" id="UP000283530"/>
    </source>
</evidence>
<dbReference type="Proteomes" id="UP000283530">
    <property type="component" value="Unassembled WGS sequence"/>
</dbReference>
<dbReference type="AlphaFoldDB" id="A0A443NMQ6"/>